<dbReference type="Pfam" id="PF00881">
    <property type="entry name" value="Nitroreductase"/>
    <property type="match status" value="1"/>
</dbReference>
<evidence type="ECO:0000256" key="1">
    <source>
        <dbReference type="ARBA" id="ARBA00022630"/>
    </source>
</evidence>
<dbReference type="SUPFAM" id="SSF55469">
    <property type="entry name" value="FMN-dependent nitroreductase-like"/>
    <property type="match status" value="1"/>
</dbReference>
<dbReference type="EMBL" id="JACHHZ010000005">
    <property type="protein sequence ID" value="MBB6095275.1"/>
    <property type="molecule type" value="Genomic_DNA"/>
</dbReference>
<dbReference type="Proteomes" id="UP000588068">
    <property type="component" value="Unassembled WGS sequence"/>
</dbReference>
<name>A0A841HTV1_9GAMM</name>
<keyword evidence="6" id="KW-1185">Reference proteome</keyword>
<comment type="caution">
    <text evidence="5">The sequence shown here is derived from an EMBL/GenBank/DDBJ whole genome shotgun (WGS) entry which is preliminary data.</text>
</comment>
<proteinExistence type="predicted"/>
<evidence type="ECO:0000313" key="6">
    <source>
        <dbReference type="Proteomes" id="UP000588068"/>
    </source>
</evidence>
<gene>
    <name evidence="5" type="ORF">HNQ60_004165</name>
</gene>
<evidence type="ECO:0000256" key="2">
    <source>
        <dbReference type="ARBA" id="ARBA00022643"/>
    </source>
</evidence>
<evidence type="ECO:0000259" key="4">
    <source>
        <dbReference type="Pfam" id="PF00881"/>
    </source>
</evidence>
<dbReference type="GO" id="GO:0016491">
    <property type="term" value="F:oxidoreductase activity"/>
    <property type="evidence" value="ECO:0007669"/>
    <property type="project" value="UniProtKB-KW"/>
</dbReference>
<dbReference type="RefSeq" id="WP_184334669.1">
    <property type="nucleotide sequence ID" value="NZ_JACHHZ010000005.1"/>
</dbReference>
<dbReference type="InterPro" id="IPR050627">
    <property type="entry name" value="Nitroreductase/BluB"/>
</dbReference>
<keyword evidence="2" id="KW-0288">FMN</keyword>
<evidence type="ECO:0000256" key="3">
    <source>
        <dbReference type="ARBA" id="ARBA00023002"/>
    </source>
</evidence>
<organism evidence="5 6">
    <name type="scientific">Povalibacter uvarum</name>
    <dbReference type="NCBI Taxonomy" id="732238"/>
    <lineage>
        <taxon>Bacteria</taxon>
        <taxon>Pseudomonadati</taxon>
        <taxon>Pseudomonadota</taxon>
        <taxon>Gammaproteobacteria</taxon>
        <taxon>Steroidobacterales</taxon>
        <taxon>Steroidobacteraceae</taxon>
        <taxon>Povalibacter</taxon>
    </lineage>
</organism>
<dbReference type="AlphaFoldDB" id="A0A841HTV1"/>
<evidence type="ECO:0000313" key="5">
    <source>
        <dbReference type="EMBL" id="MBB6095275.1"/>
    </source>
</evidence>
<dbReference type="PANTHER" id="PTHR23026:SF90">
    <property type="entry name" value="IODOTYROSINE DEIODINASE 1"/>
    <property type="match status" value="1"/>
</dbReference>
<dbReference type="InterPro" id="IPR000415">
    <property type="entry name" value="Nitroreductase-like"/>
</dbReference>
<feature type="domain" description="Nitroreductase" evidence="4">
    <location>
        <begin position="7"/>
        <end position="197"/>
    </location>
</feature>
<keyword evidence="1" id="KW-0285">Flavoprotein</keyword>
<dbReference type="Gene3D" id="3.40.109.10">
    <property type="entry name" value="NADH Oxidase"/>
    <property type="match status" value="1"/>
</dbReference>
<sequence>MNVTTAIETRMSCRAFLDTPIPRETVVQILETAKRAPSGGNLQPWLVHVLTGEPLREFAGIIQRKLPTQPMGEGSEYDVYPPNLHEPYRSRRFKCGEDMYATIGIARDNKMQRLMQFARNYEFFGAPVALFFSVDRRMGQDQWADVGMFMQNIMLLAREQGLHTCAQEAWAVWHKSVAEYLTLPADHMLFCGMALGYRDESAPINSLRTDRAPLEEFATLRGF</sequence>
<keyword evidence="3" id="KW-0560">Oxidoreductase</keyword>
<reference evidence="5 6" key="1">
    <citation type="submission" date="2020-08" db="EMBL/GenBank/DDBJ databases">
        <title>Genomic Encyclopedia of Type Strains, Phase IV (KMG-IV): sequencing the most valuable type-strain genomes for metagenomic binning, comparative biology and taxonomic classification.</title>
        <authorList>
            <person name="Goeker M."/>
        </authorList>
    </citation>
    <scope>NUCLEOTIDE SEQUENCE [LARGE SCALE GENOMIC DNA]</scope>
    <source>
        <strain evidence="5 6">DSM 26723</strain>
    </source>
</reference>
<protein>
    <submittedName>
        <fullName evidence="5">Nitroreductase</fullName>
    </submittedName>
</protein>
<dbReference type="CDD" id="cd02136">
    <property type="entry name" value="PnbA_NfnB-like"/>
    <property type="match status" value="1"/>
</dbReference>
<accession>A0A841HTV1</accession>
<dbReference type="InterPro" id="IPR029479">
    <property type="entry name" value="Nitroreductase"/>
</dbReference>
<dbReference type="PANTHER" id="PTHR23026">
    <property type="entry name" value="NADPH NITROREDUCTASE"/>
    <property type="match status" value="1"/>
</dbReference>